<dbReference type="HOGENOM" id="CLU_078666_0_0_1"/>
<sequence>MSQKAQVLAYDREKRVYKDAYVDNFRKVRYFPSLATIGAGRSDGENIILVQESPRDSGLLSSTRTGDATTCTSSNNTTRRLRSSSNNNNLEDVPSRLMPLDSLEAMFETTPPLSSFRSAVLCKHTKHRRDMGLSPLAASSADADAAMTRFGISTTPSIFMPPSAVDAKRAIARKVTYDPQTFVDCLTTCRPPAVLGDGMPRWSYNNLSQARDAVRFESDAQPPAITANRQYTQQFIRDYVAARQRSNR</sequence>
<dbReference type="eggNOG" id="ENOG502SB77">
    <property type="taxonomic scope" value="Eukaryota"/>
</dbReference>
<evidence type="ECO:0000313" key="2">
    <source>
        <dbReference type="EnsemblProtists" id="PYU1_T007044"/>
    </source>
</evidence>
<evidence type="ECO:0000256" key="1">
    <source>
        <dbReference type="SAM" id="MobiDB-lite"/>
    </source>
</evidence>
<reference evidence="3" key="1">
    <citation type="journal article" date="2010" name="Genome Biol.">
        <title>Genome sequence of the necrotrophic plant pathogen Pythium ultimum reveals original pathogenicity mechanisms and effector repertoire.</title>
        <authorList>
            <person name="Levesque C.A."/>
            <person name="Brouwer H."/>
            <person name="Cano L."/>
            <person name="Hamilton J.P."/>
            <person name="Holt C."/>
            <person name="Huitema E."/>
            <person name="Raffaele S."/>
            <person name="Robideau G.P."/>
            <person name="Thines M."/>
            <person name="Win J."/>
            <person name="Zerillo M.M."/>
            <person name="Beakes G.W."/>
            <person name="Boore J.L."/>
            <person name="Busam D."/>
            <person name="Dumas B."/>
            <person name="Ferriera S."/>
            <person name="Fuerstenberg S.I."/>
            <person name="Gachon C.M."/>
            <person name="Gaulin E."/>
            <person name="Govers F."/>
            <person name="Grenville-Briggs L."/>
            <person name="Horner N."/>
            <person name="Hostetler J."/>
            <person name="Jiang R.H."/>
            <person name="Johnson J."/>
            <person name="Krajaejun T."/>
            <person name="Lin H."/>
            <person name="Meijer H.J."/>
            <person name="Moore B."/>
            <person name="Morris P."/>
            <person name="Phuntmart V."/>
            <person name="Puiu D."/>
            <person name="Shetty J."/>
            <person name="Stajich J.E."/>
            <person name="Tripathy S."/>
            <person name="Wawra S."/>
            <person name="van West P."/>
            <person name="Whitty B.R."/>
            <person name="Coutinho P.M."/>
            <person name="Henrissat B."/>
            <person name="Martin F."/>
            <person name="Thomas P.D."/>
            <person name="Tyler B.M."/>
            <person name="De Vries R.P."/>
            <person name="Kamoun S."/>
            <person name="Yandell M."/>
            <person name="Tisserat N."/>
            <person name="Buell C.R."/>
        </authorList>
    </citation>
    <scope>NUCLEOTIDE SEQUENCE</scope>
    <source>
        <strain evidence="3">DAOM:BR144</strain>
    </source>
</reference>
<dbReference type="VEuPathDB" id="FungiDB:PYU1_G007029"/>
<feature type="compositionally biased region" description="Low complexity" evidence="1">
    <location>
        <begin position="69"/>
        <end position="89"/>
    </location>
</feature>
<dbReference type="AlphaFoldDB" id="K3WQ02"/>
<feature type="compositionally biased region" description="Polar residues" evidence="1">
    <location>
        <begin position="59"/>
        <end position="68"/>
    </location>
</feature>
<reference evidence="3" key="2">
    <citation type="submission" date="2010-04" db="EMBL/GenBank/DDBJ databases">
        <authorList>
            <person name="Buell R."/>
            <person name="Hamilton J."/>
            <person name="Hostetler J."/>
        </authorList>
    </citation>
    <scope>NUCLEOTIDE SEQUENCE [LARGE SCALE GENOMIC DNA]</scope>
    <source>
        <strain evidence="3">DAOM:BR144</strain>
    </source>
</reference>
<keyword evidence="3" id="KW-1185">Reference proteome</keyword>
<evidence type="ECO:0000313" key="3">
    <source>
        <dbReference type="Proteomes" id="UP000019132"/>
    </source>
</evidence>
<organism evidence="2 3">
    <name type="scientific">Globisporangium ultimum (strain ATCC 200006 / CBS 805.95 / DAOM BR144)</name>
    <name type="common">Pythium ultimum</name>
    <dbReference type="NCBI Taxonomy" id="431595"/>
    <lineage>
        <taxon>Eukaryota</taxon>
        <taxon>Sar</taxon>
        <taxon>Stramenopiles</taxon>
        <taxon>Oomycota</taxon>
        <taxon>Peronosporomycetes</taxon>
        <taxon>Pythiales</taxon>
        <taxon>Pythiaceae</taxon>
        <taxon>Globisporangium</taxon>
    </lineage>
</organism>
<dbReference type="EnsemblProtists" id="PYU1_T007044">
    <property type="protein sequence ID" value="PYU1_T007044"/>
    <property type="gene ID" value="PYU1_G007029"/>
</dbReference>
<dbReference type="OMA" id="HARKEIC"/>
<accession>K3WQ02</accession>
<name>K3WQ02_GLOUD</name>
<dbReference type="Proteomes" id="UP000019132">
    <property type="component" value="Unassembled WGS sequence"/>
</dbReference>
<dbReference type="EMBL" id="GL376560">
    <property type="status" value="NOT_ANNOTATED_CDS"/>
    <property type="molecule type" value="Genomic_DNA"/>
</dbReference>
<proteinExistence type="predicted"/>
<feature type="region of interest" description="Disordered" evidence="1">
    <location>
        <begin position="58"/>
        <end position="94"/>
    </location>
</feature>
<reference evidence="2" key="3">
    <citation type="submission" date="2015-02" db="UniProtKB">
        <authorList>
            <consortium name="EnsemblProtists"/>
        </authorList>
    </citation>
    <scope>IDENTIFICATION</scope>
    <source>
        <strain evidence="2">DAOM BR144</strain>
    </source>
</reference>
<dbReference type="InParanoid" id="K3WQ02"/>
<protein>
    <submittedName>
        <fullName evidence="2">Uncharacterized protein</fullName>
    </submittedName>
</protein>